<dbReference type="EC" id="2.7.1.15" evidence="2 12"/>
<feature type="binding site" evidence="12">
    <location>
        <position position="183"/>
    </location>
    <ligand>
        <name>ATP</name>
        <dbReference type="ChEBI" id="CHEBI:30616"/>
    </ligand>
</feature>
<comment type="subunit">
    <text evidence="12">Homodimer.</text>
</comment>
<comment type="pathway">
    <text evidence="12">Carbohydrate metabolism; D-ribose degradation; D-ribose 5-phosphate from beta-D-ribopyranose: step 2/2.</text>
</comment>
<reference evidence="14" key="1">
    <citation type="journal article" date="2021" name="PeerJ">
        <title>Extensive microbial diversity within the chicken gut microbiome revealed by metagenomics and culture.</title>
        <authorList>
            <person name="Gilroy R."/>
            <person name="Ravi A."/>
            <person name="Getino M."/>
            <person name="Pursley I."/>
            <person name="Horton D.L."/>
            <person name="Alikhan N.F."/>
            <person name="Baker D."/>
            <person name="Gharbi K."/>
            <person name="Hall N."/>
            <person name="Watson M."/>
            <person name="Adriaenssens E.M."/>
            <person name="Foster-Nyarko E."/>
            <person name="Jarju S."/>
            <person name="Secka A."/>
            <person name="Antonio M."/>
            <person name="Oren A."/>
            <person name="Chaudhuri R.R."/>
            <person name="La Ragione R."/>
            <person name="Hildebrand F."/>
            <person name="Pallen M.J."/>
        </authorList>
    </citation>
    <scope>NUCLEOTIDE SEQUENCE</scope>
    <source>
        <strain evidence="14">CHK169-4300</strain>
    </source>
</reference>
<dbReference type="CDD" id="cd01174">
    <property type="entry name" value="ribokinase"/>
    <property type="match status" value="1"/>
</dbReference>
<dbReference type="GO" id="GO:0004747">
    <property type="term" value="F:ribokinase activity"/>
    <property type="evidence" value="ECO:0007669"/>
    <property type="project" value="UniProtKB-UniRule"/>
</dbReference>
<protein>
    <recommendedName>
        <fullName evidence="3 12">Ribokinase</fullName>
        <shortName evidence="12">RK</shortName>
        <ecNumber evidence="2 12">2.7.1.15</ecNumber>
    </recommendedName>
</protein>
<feature type="binding site" evidence="12">
    <location>
        <begin position="220"/>
        <end position="225"/>
    </location>
    <ligand>
        <name>ATP</name>
        <dbReference type="ChEBI" id="CHEBI:30616"/>
    </ligand>
</feature>
<feature type="binding site" evidence="12">
    <location>
        <position position="252"/>
    </location>
    <ligand>
        <name>substrate</name>
    </ligand>
</feature>
<comment type="function">
    <text evidence="12">Catalyzes the phosphorylation of ribose at O-5 in a reaction requiring ATP and magnesium. The resulting D-ribose-5-phosphate can then be used either for sythesis of nucleotides, histidine, and tryptophan, or as a component of the pentose phosphate pathway.</text>
</comment>
<feature type="binding site" evidence="12">
    <location>
        <begin position="251"/>
        <end position="252"/>
    </location>
    <ligand>
        <name>ATP</name>
        <dbReference type="ChEBI" id="CHEBI:30616"/>
    </ligand>
</feature>
<dbReference type="InterPro" id="IPR002173">
    <property type="entry name" value="Carboh/pur_kinase_PfkB_CS"/>
</dbReference>
<proteinExistence type="inferred from homology"/>
<keyword evidence="7 12" id="KW-0418">Kinase</keyword>
<comment type="similarity">
    <text evidence="12">Belongs to the carbohydrate kinase PfkB family. Ribokinase subfamily.</text>
</comment>
<comment type="similarity">
    <text evidence="1">Belongs to the carbohydrate kinase pfkB family.</text>
</comment>
<sequence>MKNIVVVGSLNMDLVLEVNRVPKIGETIKGEEMSYLVGGKGANQAVAASRLGNEVKMIGCVGQDTYGEKILKHLKEEGVNVEGVIKDEAIFSGIATIFKTTNDNSIVVIPGANDFCNKDLIDKNLDIIKSADILITQLEIPLETVEYVLKVSKENDVKTILNPAPATKINKELLKNVDFITPNETEFEIISEKVFNHSNELEEAMVSWQKENISTTLIVTRGKDGASYVEEDTVKTLKSLEVDVVDTTGAGDTFNGALAHGLSHELPIDEAVTFAGTAASLSVTKFGAQIGMPTFEEVKNAH</sequence>
<gene>
    <name evidence="12 14" type="primary">rbsK</name>
    <name evidence="14" type="ORF">H9808_02970</name>
</gene>
<accession>A0A9D2G0C1</accession>
<evidence type="ECO:0000259" key="13">
    <source>
        <dbReference type="Pfam" id="PF00294"/>
    </source>
</evidence>
<comment type="subcellular location">
    <subcellularLocation>
        <location evidence="12">Cytoplasm</location>
    </subcellularLocation>
</comment>
<feature type="binding site" evidence="12">
    <location>
        <position position="248"/>
    </location>
    <ligand>
        <name>K(+)</name>
        <dbReference type="ChEBI" id="CHEBI:29103"/>
    </ligand>
</feature>
<dbReference type="PANTHER" id="PTHR10584:SF166">
    <property type="entry name" value="RIBOKINASE"/>
    <property type="match status" value="1"/>
</dbReference>
<comment type="caution">
    <text evidence="12">Lacks conserved residue(s) required for the propagation of feature annotation.</text>
</comment>
<name>A0A9D2G0C1_9LACT</name>
<evidence type="ECO:0000256" key="1">
    <source>
        <dbReference type="ARBA" id="ARBA00005380"/>
    </source>
</evidence>
<dbReference type="InterPro" id="IPR002139">
    <property type="entry name" value="Ribo/fructo_kinase"/>
</dbReference>
<evidence type="ECO:0000256" key="6">
    <source>
        <dbReference type="ARBA" id="ARBA00022741"/>
    </source>
</evidence>
<feature type="binding site" evidence="12">
    <location>
        <position position="287"/>
    </location>
    <ligand>
        <name>K(+)</name>
        <dbReference type="ChEBI" id="CHEBI:29103"/>
    </ligand>
</feature>
<dbReference type="GO" id="GO:0046872">
    <property type="term" value="F:metal ion binding"/>
    <property type="evidence" value="ECO:0007669"/>
    <property type="project" value="UniProtKB-KW"/>
</dbReference>
<dbReference type="PROSITE" id="PS00584">
    <property type="entry name" value="PFKB_KINASES_2"/>
    <property type="match status" value="1"/>
</dbReference>
<keyword evidence="11 12" id="KW-0119">Carbohydrate metabolism</keyword>
<dbReference type="NCBIfam" id="TIGR02152">
    <property type="entry name" value="D_ribokin_bact"/>
    <property type="match status" value="1"/>
</dbReference>
<evidence type="ECO:0000256" key="4">
    <source>
        <dbReference type="ARBA" id="ARBA00022679"/>
    </source>
</evidence>
<dbReference type="Proteomes" id="UP000824106">
    <property type="component" value="Unassembled WGS sequence"/>
</dbReference>
<feature type="binding site" evidence="12">
    <location>
        <position position="246"/>
    </location>
    <ligand>
        <name>K(+)</name>
        <dbReference type="ChEBI" id="CHEBI:29103"/>
    </ligand>
</feature>
<dbReference type="HAMAP" id="MF_01987">
    <property type="entry name" value="Ribokinase"/>
    <property type="match status" value="1"/>
</dbReference>
<dbReference type="EMBL" id="DXAZ01000040">
    <property type="protein sequence ID" value="HIZ70714.1"/>
    <property type="molecule type" value="Genomic_DNA"/>
</dbReference>
<keyword evidence="5 12" id="KW-0479">Metal-binding</keyword>
<comment type="caution">
    <text evidence="14">The sequence shown here is derived from an EMBL/GenBank/DDBJ whole genome shotgun (WGS) entry which is preliminary data.</text>
</comment>
<comment type="activity regulation">
    <text evidence="12">Activated by a monovalent cation that binds near, but not in, the active site. The most likely occupant of the site in vivo is potassium. Ion binding induces a conformational change that may alter substrate affinity.</text>
</comment>
<dbReference type="AlphaFoldDB" id="A0A9D2G0C1"/>
<feature type="binding site" evidence="12">
    <location>
        <position position="285"/>
    </location>
    <ligand>
        <name>K(+)</name>
        <dbReference type="ChEBI" id="CHEBI:29103"/>
    </ligand>
</feature>
<dbReference type="PRINTS" id="PR00990">
    <property type="entry name" value="RIBOKINASE"/>
</dbReference>
<dbReference type="GO" id="GO:0005829">
    <property type="term" value="C:cytosol"/>
    <property type="evidence" value="ECO:0007669"/>
    <property type="project" value="TreeGrafter"/>
</dbReference>
<evidence type="ECO:0000313" key="15">
    <source>
        <dbReference type="Proteomes" id="UP000824106"/>
    </source>
</evidence>
<evidence type="ECO:0000256" key="12">
    <source>
        <dbReference type="HAMAP-Rule" id="MF_01987"/>
    </source>
</evidence>
<comment type="catalytic activity">
    <reaction evidence="12">
        <text>D-ribose + ATP = D-ribose 5-phosphate + ADP + H(+)</text>
        <dbReference type="Rhea" id="RHEA:13697"/>
        <dbReference type="ChEBI" id="CHEBI:15378"/>
        <dbReference type="ChEBI" id="CHEBI:30616"/>
        <dbReference type="ChEBI" id="CHEBI:47013"/>
        <dbReference type="ChEBI" id="CHEBI:78346"/>
        <dbReference type="ChEBI" id="CHEBI:456216"/>
        <dbReference type="EC" id="2.7.1.15"/>
    </reaction>
</comment>
<evidence type="ECO:0000256" key="3">
    <source>
        <dbReference type="ARBA" id="ARBA00016943"/>
    </source>
</evidence>
<comment type="cofactor">
    <cofactor evidence="12">
        <name>Mg(2+)</name>
        <dbReference type="ChEBI" id="CHEBI:18420"/>
    </cofactor>
    <text evidence="12">Requires a divalent cation, most likely magnesium in vivo, as an electrophilic catalyst to aid phosphoryl group transfer. It is the chelate of the metal and the nucleotide that is the actual substrate.</text>
</comment>
<dbReference type="InterPro" id="IPR029056">
    <property type="entry name" value="Ribokinase-like"/>
</dbReference>
<keyword evidence="12" id="KW-0963">Cytoplasm</keyword>
<evidence type="ECO:0000313" key="14">
    <source>
        <dbReference type="EMBL" id="HIZ70714.1"/>
    </source>
</evidence>
<keyword evidence="4 12" id="KW-0808">Transferase</keyword>
<keyword evidence="6 12" id="KW-0547">Nucleotide-binding</keyword>
<feature type="binding site" evidence="12">
    <location>
        <begin position="39"/>
        <end position="43"/>
    </location>
    <ligand>
        <name>substrate</name>
    </ligand>
</feature>
<evidence type="ECO:0000256" key="2">
    <source>
        <dbReference type="ARBA" id="ARBA00012035"/>
    </source>
</evidence>
<dbReference type="GO" id="GO:0005524">
    <property type="term" value="F:ATP binding"/>
    <property type="evidence" value="ECO:0007669"/>
    <property type="project" value="UniProtKB-UniRule"/>
</dbReference>
<evidence type="ECO:0000256" key="7">
    <source>
        <dbReference type="ARBA" id="ARBA00022777"/>
    </source>
</evidence>
<keyword evidence="9 12" id="KW-0460">Magnesium</keyword>
<feature type="domain" description="Carbohydrate kinase PfkB" evidence="13">
    <location>
        <begin position="1"/>
        <end position="294"/>
    </location>
</feature>
<feature type="binding site" evidence="12">
    <location>
        <begin position="11"/>
        <end position="13"/>
    </location>
    <ligand>
        <name>substrate</name>
    </ligand>
</feature>
<evidence type="ECO:0000256" key="11">
    <source>
        <dbReference type="ARBA" id="ARBA00023277"/>
    </source>
</evidence>
<dbReference type="InterPro" id="IPR011611">
    <property type="entry name" value="PfkB_dom"/>
</dbReference>
<dbReference type="GO" id="GO:0019303">
    <property type="term" value="P:D-ribose catabolic process"/>
    <property type="evidence" value="ECO:0007669"/>
    <property type="project" value="UniProtKB-UniRule"/>
</dbReference>
<evidence type="ECO:0000256" key="8">
    <source>
        <dbReference type="ARBA" id="ARBA00022840"/>
    </source>
</evidence>
<evidence type="ECO:0000256" key="10">
    <source>
        <dbReference type="ARBA" id="ARBA00022958"/>
    </source>
</evidence>
<keyword evidence="8 12" id="KW-0067">ATP-binding</keyword>
<feature type="binding site" evidence="12">
    <location>
        <position position="139"/>
    </location>
    <ligand>
        <name>substrate</name>
    </ligand>
</feature>
<dbReference type="Pfam" id="PF00294">
    <property type="entry name" value="PfkB"/>
    <property type="match status" value="1"/>
</dbReference>
<dbReference type="InterPro" id="IPR011877">
    <property type="entry name" value="Ribokinase"/>
</dbReference>
<dbReference type="PANTHER" id="PTHR10584">
    <property type="entry name" value="SUGAR KINASE"/>
    <property type="match status" value="1"/>
</dbReference>
<dbReference type="Gene3D" id="3.40.1190.20">
    <property type="match status" value="1"/>
</dbReference>
<feature type="active site" description="Proton acceptor" evidence="12">
    <location>
        <position position="252"/>
    </location>
</feature>
<keyword evidence="10 12" id="KW-0630">Potassium</keyword>
<reference evidence="14" key="2">
    <citation type="submission" date="2021-04" db="EMBL/GenBank/DDBJ databases">
        <authorList>
            <person name="Gilroy R."/>
        </authorList>
    </citation>
    <scope>NUCLEOTIDE SEQUENCE</scope>
    <source>
        <strain evidence="14">CHK169-4300</strain>
    </source>
</reference>
<evidence type="ECO:0000256" key="9">
    <source>
        <dbReference type="ARBA" id="ARBA00022842"/>
    </source>
</evidence>
<dbReference type="SUPFAM" id="SSF53613">
    <property type="entry name" value="Ribokinase-like"/>
    <property type="match status" value="1"/>
</dbReference>
<evidence type="ECO:0000256" key="5">
    <source>
        <dbReference type="ARBA" id="ARBA00022723"/>
    </source>
</evidence>
<organism evidence="14 15">
    <name type="scientific">Candidatus Atopostipes pullistercoris</name>
    <dbReference type="NCBI Taxonomy" id="2838467"/>
    <lineage>
        <taxon>Bacteria</taxon>
        <taxon>Bacillati</taxon>
        <taxon>Bacillota</taxon>
        <taxon>Bacilli</taxon>
        <taxon>Lactobacillales</taxon>
        <taxon>Carnobacteriaceae</taxon>
        <taxon>Atopostipes</taxon>
    </lineage>
</organism>
<feature type="binding site" evidence="12">
    <location>
        <position position="282"/>
    </location>
    <ligand>
        <name>K(+)</name>
        <dbReference type="ChEBI" id="CHEBI:29103"/>
    </ligand>
</feature>